<evidence type="ECO:0008006" key="9">
    <source>
        <dbReference type="Google" id="ProtNLM"/>
    </source>
</evidence>
<keyword evidence="5" id="KW-0325">Glycoprotein</keyword>
<dbReference type="Proteomes" id="UP000013776">
    <property type="component" value="Unassembled WGS sequence"/>
</dbReference>
<evidence type="ECO:0000313" key="7">
    <source>
        <dbReference type="EMBL" id="CCG80755.1"/>
    </source>
</evidence>
<evidence type="ECO:0000256" key="6">
    <source>
        <dbReference type="SAM" id="SignalP"/>
    </source>
</evidence>
<comment type="similarity">
    <text evidence="1">Belongs to the peptidase S28 family.</text>
</comment>
<sequence length="535" mass="60001">MLISRLLVGFPLYFLVEATSKEALWTTLKKDQVFKNLQYKRHSPLPWEGEDIAADGQFPAGITQHFFQQRLNHFNRSSAEIFPMRYWKSLRHYREGGPIIVVLGGEVAADLRVPVLDYGIVDLLARETHGMGIVLEHRYYGRSIPVPDYTTKNMKWLTIDQALEDVVNFAQNVNLGFGEMTNSPNSPWFLYGGSYAGAQAAFLRARAPDVIFGSIASSAVVIGKIDFWEYRETIRRTGGVCSEQIVQLIAYIDDILNLHDPAQTNILKDSFGLGPLNDLDFVQAIQAPFEAWQAQTWEKPQSQNAWLRYCDVLAANVSSVVPPAQQFRQVLANFQKTISSSVQEQCPDKDGRNQIVNCYGTIELPHGGLPFDLGQTERPWAYLSCTSLGFFTPAAPAGVPSMISRLIDPKASNDCAALFDDLPAAIPASPDLTRYNKYGELALSNKTDRIMFVDGERDPWLYATAHSPYAPARAGTEQNPFELMRGAVHRWDESGVRPGSGLVLPAEVERVQRLQVSTTKQWLDEWHRIRFEGLA</sequence>
<feature type="chain" id="PRO_5004373097" description="Peptidase S28" evidence="6">
    <location>
        <begin position="19"/>
        <end position="535"/>
    </location>
</feature>
<evidence type="ECO:0000313" key="8">
    <source>
        <dbReference type="Proteomes" id="UP000013776"/>
    </source>
</evidence>
<dbReference type="EMBL" id="CAHR02000011">
    <property type="protein sequence ID" value="CCG80755.1"/>
    <property type="molecule type" value="Genomic_DNA"/>
</dbReference>
<gene>
    <name evidence="7" type="ORF">TAPDE_000379</name>
</gene>
<organism evidence="7 8">
    <name type="scientific">Taphrina deformans (strain PYCC 5710 / ATCC 11124 / CBS 356.35 / IMI 108563 / JCM 9778 / NBRC 8474)</name>
    <name type="common">Peach leaf curl fungus</name>
    <name type="synonym">Lalaria deformans</name>
    <dbReference type="NCBI Taxonomy" id="1097556"/>
    <lineage>
        <taxon>Eukaryota</taxon>
        <taxon>Fungi</taxon>
        <taxon>Dikarya</taxon>
        <taxon>Ascomycota</taxon>
        <taxon>Taphrinomycotina</taxon>
        <taxon>Taphrinomycetes</taxon>
        <taxon>Taphrinales</taxon>
        <taxon>Taphrinaceae</taxon>
        <taxon>Taphrina</taxon>
    </lineage>
</organism>
<evidence type="ECO:0000256" key="4">
    <source>
        <dbReference type="ARBA" id="ARBA00022801"/>
    </source>
</evidence>
<keyword evidence="2" id="KW-0645">Protease</keyword>
<comment type="caution">
    <text evidence="7">The sequence shown here is derived from an EMBL/GenBank/DDBJ whole genome shotgun (WGS) entry which is preliminary data.</text>
</comment>
<evidence type="ECO:0000256" key="5">
    <source>
        <dbReference type="ARBA" id="ARBA00023180"/>
    </source>
</evidence>
<dbReference type="SUPFAM" id="SSF53474">
    <property type="entry name" value="alpha/beta-Hydrolases"/>
    <property type="match status" value="1"/>
</dbReference>
<accession>R4X6K0</accession>
<dbReference type="Pfam" id="PF05577">
    <property type="entry name" value="Peptidase_S28"/>
    <property type="match status" value="1"/>
</dbReference>
<proteinExistence type="inferred from homology"/>
<dbReference type="AlphaFoldDB" id="R4X6K0"/>
<dbReference type="InterPro" id="IPR008758">
    <property type="entry name" value="Peptidase_S28"/>
</dbReference>
<dbReference type="InterPro" id="IPR029058">
    <property type="entry name" value="AB_hydrolase_fold"/>
</dbReference>
<evidence type="ECO:0000256" key="3">
    <source>
        <dbReference type="ARBA" id="ARBA00022729"/>
    </source>
</evidence>
<evidence type="ECO:0000256" key="2">
    <source>
        <dbReference type="ARBA" id="ARBA00022670"/>
    </source>
</evidence>
<feature type="signal peptide" evidence="6">
    <location>
        <begin position="1"/>
        <end position="18"/>
    </location>
</feature>
<protein>
    <recommendedName>
        <fullName evidence="9">Peptidase S28</fullName>
    </recommendedName>
</protein>
<dbReference type="PANTHER" id="PTHR11010">
    <property type="entry name" value="PROTEASE S28 PRO-X CARBOXYPEPTIDASE-RELATED"/>
    <property type="match status" value="1"/>
</dbReference>
<dbReference type="Gene3D" id="3.40.50.1820">
    <property type="entry name" value="alpha/beta hydrolase"/>
    <property type="match status" value="2"/>
</dbReference>
<keyword evidence="8" id="KW-1185">Reference proteome</keyword>
<name>R4X6K0_TAPDE</name>
<evidence type="ECO:0000256" key="1">
    <source>
        <dbReference type="ARBA" id="ARBA00011079"/>
    </source>
</evidence>
<dbReference type="OrthoDB" id="1735038at2759"/>
<keyword evidence="3 6" id="KW-0732">Signal</keyword>
<dbReference type="eggNOG" id="KOG2182">
    <property type="taxonomic scope" value="Eukaryota"/>
</dbReference>
<keyword evidence="4" id="KW-0378">Hydrolase</keyword>
<dbReference type="VEuPathDB" id="FungiDB:TAPDE_000379"/>
<dbReference type="GO" id="GO:0006508">
    <property type="term" value="P:proteolysis"/>
    <property type="evidence" value="ECO:0007669"/>
    <property type="project" value="UniProtKB-KW"/>
</dbReference>
<dbReference type="MEROPS" id="S28.004"/>
<dbReference type="PANTHER" id="PTHR11010:SF117">
    <property type="entry name" value="SERINE PROTEASE 16"/>
    <property type="match status" value="1"/>
</dbReference>
<dbReference type="GO" id="GO:0070008">
    <property type="term" value="F:serine-type exopeptidase activity"/>
    <property type="evidence" value="ECO:0007669"/>
    <property type="project" value="InterPro"/>
</dbReference>
<reference evidence="7 8" key="1">
    <citation type="journal article" date="2013" name="MBio">
        <title>Genome sequencing of the plant pathogen Taphrina deformans, the causal agent of peach leaf curl.</title>
        <authorList>
            <person name="Cisse O.H."/>
            <person name="Almeida J.M.G.C.F."/>
            <person name="Fonseca A."/>
            <person name="Kumar A.A."/>
            <person name="Salojaervi J."/>
            <person name="Overmyer K."/>
            <person name="Hauser P.M."/>
            <person name="Pagni M."/>
        </authorList>
    </citation>
    <scope>NUCLEOTIDE SEQUENCE [LARGE SCALE GENOMIC DNA]</scope>
    <source>
        <strain evidence="8">PYCC 5710 / ATCC 11124 / CBS 356.35 / IMI 108563 / JCM 9778 / NBRC 8474</strain>
    </source>
</reference>
<dbReference type="GO" id="GO:0008239">
    <property type="term" value="F:dipeptidyl-peptidase activity"/>
    <property type="evidence" value="ECO:0007669"/>
    <property type="project" value="TreeGrafter"/>
</dbReference>